<dbReference type="EMBL" id="CAJOBI010101143">
    <property type="protein sequence ID" value="CAF4588457.1"/>
    <property type="molecule type" value="Genomic_DNA"/>
</dbReference>
<gene>
    <name evidence="1" type="ORF">BYL167_LOCUS30611</name>
    <name evidence="2" type="ORF">GIL414_LOCUS35186</name>
    <name evidence="3" type="ORF">SMN809_LOCUS38579</name>
</gene>
<dbReference type="EMBL" id="CAJOBJ010083514">
    <property type="protein sequence ID" value="CAF4511072.1"/>
    <property type="molecule type" value="Genomic_DNA"/>
</dbReference>
<dbReference type="AlphaFoldDB" id="A0A8S2YYZ1"/>
<evidence type="ECO:0000313" key="1">
    <source>
        <dbReference type="EMBL" id="CAF4377881.1"/>
    </source>
</evidence>
<dbReference type="Proteomes" id="UP000681967">
    <property type="component" value="Unassembled WGS sequence"/>
</dbReference>
<comment type="caution">
    <text evidence="3">The sequence shown here is derived from an EMBL/GenBank/DDBJ whole genome shotgun (WGS) entry which is preliminary data.</text>
</comment>
<dbReference type="EMBL" id="CAJOBH010050709">
    <property type="protein sequence ID" value="CAF4377881.1"/>
    <property type="molecule type" value="Genomic_DNA"/>
</dbReference>
<protein>
    <submittedName>
        <fullName evidence="3">Uncharacterized protein</fullName>
    </submittedName>
</protein>
<sequence length="36" mass="3821">IRDGYCGITPITAGATMLTTPQTVTRPTTPFQSLPN</sequence>
<name>A0A8S2YYZ1_9BILA</name>
<feature type="non-terminal residue" evidence="3">
    <location>
        <position position="1"/>
    </location>
</feature>
<evidence type="ECO:0000313" key="4">
    <source>
        <dbReference type="Proteomes" id="UP000676336"/>
    </source>
</evidence>
<evidence type="ECO:0000313" key="2">
    <source>
        <dbReference type="EMBL" id="CAF4511072.1"/>
    </source>
</evidence>
<proteinExistence type="predicted"/>
<reference evidence="3" key="1">
    <citation type="submission" date="2021-02" db="EMBL/GenBank/DDBJ databases">
        <authorList>
            <person name="Nowell W R."/>
        </authorList>
    </citation>
    <scope>NUCLEOTIDE SEQUENCE</scope>
</reference>
<dbReference type="Proteomes" id="UP000681720">
    <property type="component" value="Unassembled WGS sequence"/>
</dbReference>
<dbReference type="Proteomes" id="UP000676336">
    <property type="component" value="Unassembled WGS sequence"/>
</dbReference>
<accession>A0A8S2YYZ1</accession>
<evidence type="ECO:0000313" key="3">
    <source>
        <dbReference type="EMBL" id="CAF4588457.1"/>
    </source>
</evidence>
<organism evidence="3 4">
    <name type="scientific">Rotaria magnacalcarata</name>
    <dbReference type="NCBI Taxonomy" id="392030"/>
    <lineage>
        <taxon>Eukaryota</taxon>
        <taxon>Metazoa</taxon>
        <taxon>Spiralia</taxon>
        <taxon>Gnathifera</taxon>
        <taxon>Rotifera</taxon>
        <taxon>Eurotatoria</taxon>
        <taxon>Bdelloidea</taxon>
        <taxon>Philodinida</taxon>
        <taxon>Philodinidae</taxon>
        <taxon>Rotaria</taxon>
    </lineage>
</organism>